<dbReference type="Proteomes" id="UP001428341">
    <property type="component" value="Unassembled WGS sequence"/>
</dbReference>
<dbReference type="AlphaFoldDB" id="A0AAP0LHL5"/>
<accession>A0AAP0LHL5</accession>
<evidence type="ECO:0000313" key="2">
    <source>
        <dbReference type="Proteomes" id="UP001428341"/>
    </source>
</evidence>
<reference evidence="1 2" key="1">
    <citation type="submission" date="2024-05" db="EMBL/GenBank/DDBJ databases">
        <title>Haplotype-resolved chromosome-level genome assembly of Huyou (Citrus changshanensis).</title>
        <authorList>
            <person name="Miao C."/>
            <person name="Chen W."/>
            <person name="Wu Y."/>
            <person name="Wang L."/>
            <person name="Zhao S."/>
            <person name="Grierson D."/>
            <person name="Xu C."/>
            <person name="Chen K."/>
        </authorList>
    </citation>
    <scope>NUCLEOTIDE SEQUENCE [LARGE SCALE GENOMIC DNA]</scope>
    <source>
        <strain evidence="1">01-14</strain>
        <tissue evidence="1">Leaf</tissue>
    </source>
</reference>
<gene>
    <name evidence="1" type="ORF">WN944_026902</name>
</gene>
<dbReference type="EMBL" id="JBCGBO010000025">
    <property type="protein sequence ID" value="KAK9174898.1"/>
    <property type="molecule type" value="Genomic_DNA"/>
</dbReference>
<organism evidence="1 2">
    <name type="scientific">Citrus x changshan-huyou</name>
    <dbReference type="NCBI Taxonomy" id="2935761"/>
    <lineage>
        <taxon>Eukaryota</taxon>
        <taxon>Viridiplantae</taxon>
        <taxon>Streptophyta</taxon>
        <taxon>Embryophyta</taxon>
        <taxon>Tracheophyta</taxon>
        <taxon>Spermatophyta</taxon>
        <taxon>Magnoliopsida</taxon>
        <taxon>eudicotyledons</taxon>
        <taxon>Gunneridae</taxon>
        <taxon>Pentapetalae</taxon>
        <taxon>rosids</taxon>
        <taxon>malvids</taxon>
        <taxon>Sapindales</taxon>
        <taxon>Rutaceae</taxon>
        <taxon>Aurantioideae</taxon>
        <taxon>Citrus</taxon>
    </lineage>
</organism>
<name>A0AAP0LHL5_9ROSI</name>
<evidence type="ECO:0000313" key="1">
    <source>
        <dbReference type="EMBL" id="KAK9174898.1"/>
    </source>
</evidence>
<sequence>MEALASRMDATLTTEAYDGLGRVRDLLLMAVGWVWEAAATCMGRNGGLGKLGFVEEGFQGWRMRLPLH</sequence>
<comment type="caution">
    <text evidence="1">The sequence shown here is derived from an EMBL/GenBank/DDBJ whole genome shotgun (WGS) entry which is preliminary data.</text>
</comment>
<protein>
    <submittedName>
        <fullName evidence="1">Uncharacterized protein</fullName>
    </submittedName>
</protein>
<proteinExistence type="predicted"/>
<keyword evidence="2" id="KW-1185">Reference proteome</keyword>